<dbReference type="InterPro" id="IPR019660">
    <property type="entry name" value="Put_sensory_transdc_reg_YbjN"/>
</dbReference>
<evidence type="ECO:0008006" key="3">
    <source>
        <dbReference type="Google" id="ProtNLM"/>
    </source>
</evidence>
<protein>
    <recommendedName>
        <fullName evidence="3">YbjN domain-containing protein</fullName>
    </recommendedName>
</protein>
<accession>A0A401YI12</accession>
<comment type="caution">
    <text evidence="1">The sequence shown here is derived from an EMBL/GenBank/DDBJ whole genome shotgun (WGS) entry which is preliminary data.</text>
</comment>
<sequence>MGQVVEAERERAADTVRAALEDAGVEWERSAPYTFVAVLPGTRKLKTALALTVGAHSLTMSAFVIRHADENHAAFYRWLLERNVRMYGVAFAVDKLGDVYLNGRLPLAAVSAEEIDRILGVVLQSADDSFNTLLEIGFATSIRREWDWRVERGESLRNLEAFARFAAPENRE</sequence>
<dbReference type="Pfam" id="PF10722">
    <property type="entry name" value="YbjN"/>
    <property type="match status" value="1"/>
</dbReference>
<dbReference type="EMBL" id="BIFH01000015">
    <property type="protein sequence ID" value="GCD94244.1"/>
    <property type="molecule type" value="Genomic_DNA"/>
</dbReference>
<gene>
    <name evidence="1" type="ORF">EHYA_01904</name>
</gene>
<dbReference type="SUPFAM" id="SSF69635">
    <property type="entry name" value="Type III secretory system chaperone-like"/>
    <property type="match status" value="1"/>
</dbReference>
<evidence type="ECO:0000313" key="2">
    <source>
        <dbReference type="Proteomes" id="UP000286931"/>
    </source>
</evidence>
<evidence type="ECO:0000313" key="1">
    <source>
        <dbReference type="EMBL" id="GCD94244.1"/>
    </source>
</evidence>
<dbReference type="RefSeq" id="WP_126636444.1">
    <property type="nucleotide sequence ID" value="NZ_BIFH01000015.1"/>
</dbReference>
<name>A0A401YI12_9ACTN</name>
<dbReference type="Proteomes" id="UP000286931">
    <property type="component" value="Unassembled WGS sequence"/>
</dbReference>
<dbReference type="AlphaFoldDB" id="A0A401YI12"/>
<dbReference type="OrthoDB" id="3212317at2"/>
<proteinExistence type="predicted"/>
<reference evidence="1 2" key="1">
    <citation type="submission" date="2018-12" db="EMBL/GenBank/DDBJ databases">
        <title>Draft genome sequence of Embleya hyalina NBRC 13850T.</title>
        <authorList>
            <person name="Komaki H."/>
            <person name="Hosoyama A."/>
            <person name="Kimura A."/>
            <person name="Ichikawa N."/>
            <person name="Tamura T."/>
        </authorList>
    </citation>
    <scope>NUCLEOTIDE SEQUENCE [LARGE SCALE GENOMIC DNA]</scope>
    <source>
        <strain evidence="1 2">NBRC 13850</strain>
    </source>
</reference>
<organism evidence="1 2">
    <name type="scientific">Embleya hyalina</name>
    <dbReference type="NCBI Taxonomy" id="516124"/>
    <lineage>
        <taxon>Bacteria</taxon>
        <taxon>Bacillati</taxon>
        <taxon>Actinomycetota</taxon>
        <taxon>Actinomycetes</taxon>
        <taxon>Kitasatosporales</taxon>
        <taxon>Streptomycetaceae</taxon>
        <taxon>Embleya</taxon>
    </lineage>
</organism>
<keyword evidence="2" id="KW-1185">Reference proteome</keyword>
<dbReference type="Gene3D" id="3.30.1460.10">
    <property type="match status" value="1"/>
</dbReference>